<keyword evidence="3" id="KW-1185">Reference proteome</keyword>
<organism evidence="2 3">
    <name type="scientific">Bodo saltans</name>
    <name type="common">Flagellated protozoan</name>
    <dbReference type="NCBI Taxonomy" id="75058"/>
    <lineage>
        <taxon>Eukaryota</taxon>
        <taxon>Discoba</taxon>
        <taxon>Euglenozoa</taxon>
        <taxon>Kinetoplastea</taxon>
        <taxon>Metakinetoplastina</taxon>
        <taxon>Eubodonida</taxon>
        <taxon>Bodonidae</taxon>
        <taxon>Bodo</taxon>
    </lineage>
</organism>
<proteinExistence type="predicted"/>
<dbReference type="VEuPathDB" id="TriTrypDB:BSAL_19520"/>
<accession>A0A0S4JG77</accession>
<dbReference type="EMBL" id="CYKH01001710">
    <property type="protein sequence ID" value="CUG89139.1"/>
    <property type="molecule type" value="Genomic_DNA"/>
</dbReference>
<sequence length="498" mass="52877">MFHSGFVFGEQEGAGEDNTTGISGAATTITPPTGASLMSPFGVAHDDSTATFFHGATDPRAESRESWSAFGRFASSGSVVSQSMLGTNSVSIATTQSASGLRVTAATSFDATGTGSLLSPSGPSLPKIGSAAYSSARTIAKKRSVMLLNVDPLPLPSPRGDVVEVSESSPRAEALLPALGAPHHRDTSPVPVEFRSHSGSKAEPRGGGSSRGKMSISRRSSLPRAPSPIIVIPVSLGPTDSLVALLDPTSHESPMLFSPAIPGWSEDTDPKALVDFSASITREPLNMSTRADKTRVRSLSILGLTAQQQVNDKETSVDDAPPGLNLSSLRHSTSMSLSTRLLRDTLVDLEVLARTSMWAEEVDEWLVITIQCDMNQQYLEDTFGVSFAVEKVATPPPLVVQSLDEGELAPTDVTPASPCIVTLLSEVEFVDEVVGRTEVEVYERMEFAPLLAEYTKSLMRAALRGVGNPERKSKKRIAGVAHLRVKGNRGQYAPDTMM</sequence>
<evidence type="ECO:0000256" key="1">
    <source>
        <dbReference type="SAM" id="MobiDB-lite"/>
    </source>
</evidence>
<evidence type="ECO:0000313" key="2">
    <source>
        <dbReference type="EMBL" id="CUG89139.1"/>
    </source>
</evidence>
<dbReference type="AlphaFoldDB" id="A0A0S4JG77"/>
<reference evidence="3" key="1">
    <citation type="submission" date="2015-09" db="EMBL/GenBank/DDBJ databases">
        <authorList>
            <consortium name="Pathogen Informatics"/>
        </authorList>
    </citation>
    <scope>NUCLEOTIDE SEQUENCE [LARGE SCALE GENOMIC DNA]</scope>
    <source>
        <strain evidence="3">Lake Konstanz</strain>
    </source>
</reference>
<protein>
    <submittedName>
        <fullName evidence="2">Uncharacterized protein</fullName>
    </submittedName>
</protein>
<feature type="compositionally biased region" description="Basic and acidic residues" evidence="1">
    <location>
        <begin position="194"/>
        <end position="204"/>
    </location>
</feature>
<feature type="region of interest" description="Disordered" evidence="1">
    <location>
        <begin position="1"/>
        <end position="28"/>
    </location>
</feature>
<gene>
    <name evidence="2" type="ORF">BSAL_19520</name>
</gene>
<name>A0A0S4JG77_BODSA</name>
<feature type="region of interest" description="Disordered" evidence="1">
    <location>
        <begin position="181"/>
        <end position="221"/>
    </location>
</feature>
<evidence type="ECO:0000313" key="3">
    <source>
        <dbReference type="Proteomes" id="UP000051952"/>
    </source>
</evidence>
<feature type="compositionally biased region" description="Low complexity" evidence="1">
    <location>
        <begin position="19"/>
        <end position="28"/>
    </location>
</feature>
<dbReference type="Proteomes" id="UP000051952">
    <property type="component" value="Unassembled WGS sequence"/>
</dbReference>